<dbReference type="AlphaFoldDB" id="A0A1I2BVY4"/>
<sequence length="148" mass="16686">MPFKTDGGGLAVRLNDAKLYVSESASTWNTRLSQIGNISGKVIICTYTLPDIDYIQKILDKRSENVTIIAHEKFRKKAMQLKAIYPSLKIYLKPDVHAKIVLIEPQTVWLSSANFGSSGWFEQTIGVHSRTAYDFYLNALSKYLKVAL</sequence>
<evidence type="ECO:0000313" key="2">
    <source>
        <dbReference type="EMBL" id="SFE60174.1"/>
    </source>
</evidence>
<dbReference type="Pfam" id="PF13091">
    <property type="entry name" value="PLDc_2"/>
    <property type="match status" value="1"/>
</dbReference>
<feature type="domain" description="Phospholipase D-like" evidence="1">
    <location>
        <begin position="34"/>
        <end position="120"/>
    </location>
</feature>
<protein>
    <submittedName>
        <fullName evidence="2">PLD-like domain-containing protein</fullName>
    </submittedName>
</protein>
<reference evidence="2 3" key="1">
    <citation type="submission" date="2016-10" db="EMBL/GenBank/DDBJ databases">
        <authorList>
            <person name="de Groot N.N."/>
        </authorList>
    </citation>
    <scope>NUCLEOTIDE SEQUENCE [LARGE SCALE GENOMIC DNA]</scope>
    <source>
        <strain evidence="2 3">DSM 9236</strain>
    </source>
</reference>
<dbReference type="SUPFAM" id="SSF56024">
    <property type="entry name" value="Phospholipase D/nuclease"/>
    <property type="match status" value="1"/>
</dbReference>
<dbReference type="EMBL" id="FONL01000010">
    <property type="protein sequence ID" value="SFE60174.1"/>
    <property type="molecule type" value="Genomic_DNA"/>
</dbReference>
<keyword evidence="3" id="KW-1185">Reference proteome</keyword>
<gene>
    <name evidence="2" type="ORF">SAMN05216245_11027</name>
</gene>
<dbReference type="Gene3D" id="3.30.870.10">
    <property type="entry name" value="Endonuclease Chain A"/>
    <property type="match status" value="1"/>
</dbReference>
<accession>A0A1I2BVY4</accession>
<evidence type="ECO:0000313" key="3">
    <source>
        <dbReference type="Proteomes" id="UP000198896"/>
    </source>
</evidence>
<dbReference type="Proteomes" id="UP000198896">
    <property type="component" value="Unassembled WGS sequence"/>
</dbReference>
<dbReference type="RefSeq" id="WP_093913692.1">
    <property type="nucleotide sequence ID" value="NZ_FONL01000010.1"/>
</dbReference>
<name>A0A1I2BVY4_9FIRM</name>
<proteinExistence type="predicted"/>
<dbReference type="STRING" id="1123323.SAMN05216245_11027"/>
<organism evidence="2 3">
    <name type="scientific">Succiniclasticum ruminis DSM 9236</name>
    <dbReference type="NCBI Taxonomy" id="1123323"/>
    <lineage>
        <taxon>Bacteria</taxon>
        <taxon>Bacillati</taxon>
        <taxon>Bacillota</taxon>
        <taxon>Negativicutes</taxon>
        <taxon>Acidaminococcales</taxon>
        <taxon>Acidaminococcaceae</taxon>
        <taxon>Succiniclasticum</taxon>
    </lineage>
</organism>
<evidence type="ECO:0000259" key="1">
    <source>
        <dbReference type="Pfam" id="PF13091"/>
    </source>
</evidence>
<dbReference type="InterPro" id="IPR025202">
    <property type="entry name" value="PLD-like_dom"/>
</dbReference>